<feature type="domain" description="DAGKc" evidence="5">
    <location>
        <begin position="1"/>
        <end position="124"/>
    </location>
</feature>
<dbReference type="InterPro" id="IPR045540">
    <property type="entry name" value="YegS/DAGK_C"/>
</dbReference>
<dbReference type="GeneID" id="16024343"/>
<keyword evidence="2" id="KW-0547">Nucleotide-binding</keyword>
<protein>
    <recommendedName>
        <fullName evidence="5">DAGKc domain-containing protein</fullName>
    </recommendedName>
</protein>
<dbReference type="KEGG" id="fai:FAD_1113"/>
<dbReference type="AlphaFoldDB" id="A0A1V0N4H1"/>
<dbReference type="EMBL" id="JABGBP010000011">
    <property type="protein sequence ID" value="NOL59298.1"/>
    <property type="molecule type" value="Genomic_DNA"/>
</dbReference>
<dbReference type="GO" id="GO:0005524">
    <property type="term" value="F:ATP binding"/>
    <property type="evidence" value="ECO:0007669"/>
    <property type="project" value="UniProtKB-KW"/>
</dbReference>
<evidence type="ECO:0000259" key="5">
    <source>
        <dbReference type="PROSITE" id="PS50146"/>
    </source>
</evidence>
<gene>
    <name evidence="6" type="ORF">FAD_1113</name>
    <name evidence="7" type="ORF">HLB00_00395</name>
</gene>
<dbReference type="Pfam" id="PF19279">
    <property type="entry name" value="YegS_C"/>
    <property type="match status" value="1"/>
</dbReference>
<evidence type="ECO:0000256" key="2">
    <source>
        <dbReference type="ARBA" id="ARBA00022741"/>
    </source>
</evidence>
<name>A0A1V0N4H1_9ARCH</name>
<dbReference type="GO" id="GO:0004143">
    <property type="term" value="F:ATP-dependent diacylglycerol kinase activity"/>
    <property type="evidence" value="ECO:0007669"/>
    <property type="project" value="TreeGrafter"/>
</dbReference>
<dbReference type="InterPro" id="IPR016064">
    <property type="entry name" value="NAD/diacylglycerol_kinase_sf"/>
</dbReference>
<sequence length="297" mass="32774">MKIHILANEHAGSGNALKIMEEIKSILNRYELTSSFTEKDPANFIQFMDENPDIKYLIAIDGDGTVNYAIQALAGKDTILIPVPAGTGSDLTRTIGRVTVKEIPEIISGGRFRKVDLGLVHINGKSRYFMNIMETGLGGNVMVRVNSTEHRTGSTFVKAILYYILTMKSIGADIKIGDEIIHEQIIDIIIANGQYFGKGMHASPDSKIDDGFLDLHLIKYMPRSRILFKLPSLRSGAYISDKYVINKKIKEASVNCKSIVEIDGEIIIADSFSVEVLPGIINIFELPGEDNSAINKI</sequence>
<evidence type="ECO:0000256" key="3">
    <source>
        <dbReference type="ARBA" id="ARBA00022777"/>
    </source>
</evidence>
<dbReference type="Pfam" id="PF00781">
    <property type="entry name" value="DAGK_cat"/>
    <property type="match status" value="1"/>
</dbReference>
<reference evidence="7 9" key="2">
    <citation type="submission" date="2020-05" db="EMBL/GenBank/DDBJ databases">
        <authorList>
            <person name="Zhang R."/>
        </authorList>
    </citation>
    <scope>NUCLEOTIDE SEQUENCE [LARGE SCALE GENOMIC DNA]</scope>
    <source>
        <strain evidence="7 9">DSM 28986</strain>
    </source>
</reference>
<evidence type="ECO:0000313" key="9">
    <source>
        <dbReference type="Proteomes" id="UP000546917"/>
    </source>
</evidence>
<evidence type="ECO:0000313" key="8">
    <source>
        <dbReference type="Proteomes" id="UP000192050"/>
    </source>
</evidence>
<keyword evidence="4" id="KW-0067">ATP-binding</keyword>
<dbReference type="PANTHER" id="PTHR12358:SF106">
    <property type="entry name" value="LIPID KINASE YEGS"/>
    <property type="match status" value="1"/>
</dbReference>
<reference evidence="6 8" key="1">
    <citation type="submission" date="2011-10" db="EMBL/GenBank/DDBJ databases">
        <title>Metabolic and evolutionary patterns in the extreme acidophile Ferroplasma acidiphilum.</title>
        <authorList>
            <person name="Golyshina O.V."/>
            <person name="Kozyavkin S.A."/>
            <person name="Tatusov R.L."/>
            <person name="Slesarev A.I."/>
            <person name="Golyshin P.N."/>
        </authorList>
    </citation>
    <scope>NUCLEOTIDE SEQUENCE [LARGE SCALE GENOMIC DNA]</scope>
    <source>
        <strain evidence="6">Berkeley</strain>
        <strain evidence="8">Y</strain>
    </source>
</reference>
<dbReference type="Gene3D" id="2.60.200.40">
    <property type="match status" value="1"/>
</dbReference>
<evidence type="ECO:0000256" key="4">
    <source>
        <dbReference type="ARBA" id="ARBA00022840"/>
    </source>
</evidence>
<dbReference type="SUPFAM" id="SSF111331">
    <property type="entry name" value="NAD kinase/diacylglycerol kinase-like"/>
    <property type="match status" value="1"/>
</dbReference>
<dbReference type="Proteomes" id="UP000546917">
    <property type="component" value="Unassembled WGS sequence"/>
</dbReference>
<evidence type="ECO:0000256" key="1">
    <source>
        <dbReference type="ARBA" id="ARBA00022679"/>
    </source>
</evidence>
<organism evidence="6 8">
    <name type="scientific">Ferroplasma acidiphilum</name>
    <dbReference type="NCBI Taxonomy" id="74969"/>
    <lineage>
        <taxon>Archaea</taxon>
        <taxon>Methanobacteriati</taxon>
        <taxon>Thermoplasmatota</taxon>
        <taxon>Thermoplasmata</taxon>
        <taxon>Thermoplasmatales</taxon>
        <taxon>Ferroplasmaceae</taxon>
        <taxon>Ferroplasma</taxon>
    </lineage>
</organism>
<dbReference type="Gene3D" id="3.40.50.10330">
    <property type="entry name" value="Probable inorganic polyphosphate/atp-NAD kinase, domain 1"/>
    <property type="match status" value="1"/>
</dbReference>
<dbReference type="InterPro" id="IPR001206">
    <property type="entry name" value="Diacylglycerol_kinase_cat_dom"/>
</dbReference>
<dbReference type="EMBL" id="CP015363">
    <property type="protein sequence ID" value="ARD84989.1"/>
    <property type="molecule type" value="Genomic_DNA"/>
</dbReference>
<dbReference type="PANTHER" id="PTHR12358">
    <property type="entry name" value="SPHINGOSINE KINASE"/>
    <property type="match status" value="1"/>
</dbReference>
<dbReference type="InterPro" id="IPR050187">
    <property type="entry name" value="Lipid_Phosphate_FormReg"/>
</dbReference>
<dbReference type="OrthoDB" id="57577at2157"/>
<dbReference type="PROSITE" id="PS50146">
    <property type="entry name" value="DAGK"/>
    <property type="match status" value="1"/>
</dbReference>
<proteinExistence type="predicted"/>
<dbReference type="GO" id="GO:0005886">
    <property type="term" value="C:plasma membrane"/>
    <property type="evidence" value="ECO:0007669"/>
    <property type="project" value="TreeGrafter"/>
</dbReference>
<dbReference type="RefSeq" id="WP_009886218.1">
    <property type="nucleotide sequence ID" value="NZ_CP015363.1"/>
</dbReference>
<keyword evidence="1" id="KW-0808">Transferase</keyword>
<accession>A0A1V0N4H1</accession>
<dbReference type="Proteomes" id="UP000192050">
    <property type="component" value="Chromosome"/>
</dbReference>
<dbReference type="InterPro" id="IPR017438">
    <property type="entry name" value="ATP-NAD_kinase_N"/>
</dbReference>
<dbReference type="STRING" id="74969.FAD_1113"/>
<keyword evidence="8" id="KW-1185">Reference proteome</keyword>
<evidence type="ECO:0000313" key="6">
    <source>
        <dbReference type="EMBL" id="ARD84989.1"/>
    </source>
</evidence>
<evidence type="ECO:0000313" key="7">
    <source>
        <dbReference type="EMBL" id="NOL59298.1"/>
    </source>
</evidence>
<keyword evidence="3" id="KW-0418">Kinase</keyword>